<evidence type="ECO:0000256" key="1">
    <source>
        <dbReference type="ARBA" id="ARBA00004141"/>
    </source>
</evidence>
<name>A0A6U2JP69_9STRA</name>
<feature type="transmembrane region" description="Helical" evidence="5">
    <location>
        <begin position="20"/>
        <end position="38"/>
    </location>
</feature>
<proteinExistence type="predicted"/>
<evidence type="ECO:0000256" key="4">
    <source>
        <dbReference type="ARBA" id="ARBA00023136"/>
    </source>
</evidence>
<dbReference type="Pfam" id="PF00955">
    <property type="entry name" value="HCO3_cotransp"/>
    <property type="match status" value="1"/>
</dbReference>
<dbReference type="PANTHER" id="PTHR11453">
    <property type="entry name" value="ANION EXCHANGE PROTEIN"/>
    <property type="match status" value="1"/>
</dbReference>
<feature type="domain" description="Bicarbonate transporter-like transmembrane" evidence="6">
    <location>
        <begin position="1"/>
        <end position="123"/>
    </location>
</feature>
<comment type="subcellular location">
    <subcellularLocation>
        <location evidence="1">Membrane</location>
        <topology evidence="1">Multi-pass membrane protein</topology>
    </subcellularLocation>
</comment>
<dbReference type="GO" id="GO:0050801">
    <property type="term" value="P:monoatomic ion homeostasis"/>
    <property type="evidence" value="ECO:0007669"/>
    <property type="project" value="TreeGrafter"/>
</dbReference>
<accession>A0A6U2JP69</accession>
<reference evidence="7" key="1">
    <citation type="submission" date="2021-01" db="EMBL/GenBank/DDBJ databases">
        <authorList>
            <person name="Corre E."/>
            <person name="Pelletier E."/>
            <person name="Niang G."/>
            <person name="Scheremetjew M."/>
            <person name="Finn R."/>
            <person name="Kale V."/>
            <person name="Holt S."/>
            <person name="Cochrane G."/>
            <person name="Meng A."/>
            <person name="Brown T."/>
            <person name="Cohen L."/>
        </authorList>
    </citation>
    <scope>NUCLEOTIDE SEQUENCE</scope>
    <source>
        <strain evidence="7">CCMP147</strain>
    </source>
</reference>
<keyword evidence="2 5" id="KW-0812">Transmembrane</keyword>
<keyword evidence="4 5" id="KW-0472">Membrane</keyword>
<organism evidence="7">
    <name type="scientific">Pseudictyota dubia</name>
    <dbReference type="NCBI Taxonomy" id="2749911"/>
    <lineage>
        <taxon>Eukaryota</taxon>
        <taxon>Sar</taxon>
        <taxon>Stramenopiles</taxon>
        <taxon>Ochrophyta</taxon>
        <taxon>Bacillariophyta</taxon>
        <taxon>Mediophyceae</taxon>
        <taxon>Biddulphiophycidae</taxon>
        <taxon>Eupodiscales</taxon>
        <taxon>Odontellaceae</taxon>
        <taxon>Pseudictyota</taxon>
    </lineage>
</organism>
<gene>
    <name evidence="7" type="ORF">TDUB1175_LOCUS26046</name>
    <name evidence="8" type="ORF">TDUB1175_LOCUS26048</name>
</gene>
<dbReference type="GO" id="GO:0005452">
    <property type="term" value="F:solute:inorganic anion antiporter activity"/>
    <property type="evidence" value="ECO:0007669"/>
    <property type="project" value="InterPro"/>
</dbReference>
<evidence type="ECO:0000256" key="3">
    <source>
        <dbReference type="ARBA" id="ARBA00022989"/>
    </source>
</evidence>
<dbReference type="InterPro" id="IPR011531">
    <property type="entry name" value="HCO3_transpt-like_TM_dom"/>
</dbReference>
<evidence type="ECO:0000313" key="7">
    <source>
        <dbReference type="EMBL" id="CAD8327619.1"/>
    </source>
</evidence>
<evidence type="ECO:0000256" key="5">
    <source>
        <dbReference type="SAM" id="Phobius"/>
    </source>
</evidence>
<dbReference type="EMBL" id="HBED01051371">
    <property type="protein sequence ID" value="CAD8327619.1"/>
    <property type="molecule type" value="Transcribed_RNA"/>
</dbReference>
<evidence type="ECO:0000256" key="2">
    <source>
        <dbReference type="ARBA" id="ARBA00022692"/>
    </source>
</evidence>
<sequence>MVLATVFALDLLRLIPVPVLYGVFLFMGIVSLASNEFWHRFNMLFMQRSRLPDEPFTKYIAHGRTHMYTLIQVFIFVCLVVFRSIPQIAVAFPIIIKLCIPIRSYLLPLCFSKDELILLDGESPEIKKLVKQFEKEGHNEEMVLRESKRNLAVDDAAFDYADERTRA</sequence>
<keyword evidence="3 5" id="KW-1133">Transmembrane helix</keyword>
<dbReference type="GO" id="GO:0005886">
    <property type="term" value="C:plasma membrane"/>
    <property type="evidence" value="ECO:0007669"/>
    <property type="project" value="TreeGrafter"/>
</dbReference>
<evidence type="ECO:0000313" key="8">
    <source>
        <dbReference type="EMBL" id="CAD8327621.1"/>
    </source>
</evidence>
<dbReference type="InterPro" id="IPR003020">
    <property type="entry name" value="HCO3_transpt_euk"/>
</dbReference>
<dbReference type="GO" id="GO:0006820">
    <property type="term" value="P:monoatomic anion transport"/>
    <property type="evidence" value="ECO:0007669"/>
    <property type="project" value="InterPro"/>
</dbReference>
<dbReference type="AlphaFoldDB" id="A0A6U2JP69"/>
<dbReference type="EMBL" id="HBED01051373">
    <property type="protein sequence ID" value="CAD8327621.1"/>
    <property type="molecule type" value="Transcribed_RNA"/>
</dbReference>
<protein>
    <recommendedName>
        <fullName evidence="6">Bicarbonate transporter-like transmembrane domain-containing protein</fullName>
    </recommendedName>
</protein>
<evidence type="ECO:0000259" key="6">
    <source>
        <dbReference type="Pfam" id="PF00955"/>
    </source>
</evidence>